<gene>
    <name evidence="3" type="ORF">ACFPM3_00910</name>
</gene>
<evidence type="ECO:0000313" key="3">
    <source>
        <dbReference type="EMBL" id="MFC5020712.1"/>
    </source>
</evidence>
<feature type="compositionally biased region" description="Pro residues" evidence="1">
    <location>
        <begin position="352"/>
        <end position="367"/>
    </location>
</feature>
<feature type="region of interest" description="Disordered" evidence="1">
    <location>
        <begin position="303"/>
        <end position="450"/>
    </location>
</feature>
<feature type="transmembrane region" description="Helical" evidence="2">
    <location>
        <begin position="50"/>
        <end position="70"/>
    </location>
</feature>
<feature type="region of interest" description="Disordered" evidence="1">
    <location>
        <begin position="233"/>
        <end position="290"/>
    </location>
</feature>
<sequence>MTPHRKIRSSPADNAGLSKPVQGGLYAAAVVLLPLLAIGGSDGFREFLDFGTGVLALVSLTASVAWALVATDRLLLTPRQRLLAQGIHRATAVASLGFLLLHGTVKVSLGHVELIGALIPFGLGVTGSAGLIGFGSLAGLLMVVAASTGALRSTLAGRGSIAARWRPLHMLAYPAWCAALIHGLYAGRPAATWVTTLYCLAVAAVAAAVAIRLLPPPVQRRLAGRVLTLIRPGAEGPAGPRDADRGRRDPLTAPLPGAADVPEAPRPHPYEPEVQWEAPSRRARRARTPGAGISAAYRAVSLGSASSSPESPTLATASPDTGAPTQDIPLAERVPMTEELPTVTDERAPRPGYWPTPSPPPPAPSPAPRSYADPQPAFTDAETAFIPAPAPTAPPTFTAPSPTPSSSAAPEQTPASAAYNITEPAAGPTPGPFRRPPAGEPWTAPAGDRP</sequence>
<keyword evidence="4" id="KW-1185">Reference proteome</keyword>
<evidence type="ECO:0000256" key="2">
    <source>
        <dbReference type="SAM" id="Phobius"/>
    </source>
</evidence>
<feature type="transmembrane region" description="Helical" evidence="2">
    <location>
        <begin position="191"/>
        <end position="214"/>
    </location>
</feature>
<dbReference type="EMBL" id="JBHSJD010000001">
    <property type="protein sequence ID" value="MFC5020712.1"/>
    <property type="molecule type" value="Genomic_DNA"/>
</dbReference>
<evidence type="ECO:0000313" key="4">
    <source>
        <dbReference type="Proteomes" id="UP001595829"/>
    </source>
</evidence>
<feature type="compositionally biased region" description="Low complexity" evidence="1">
    <location>
        <begin position="395"/>
        <end position="418"/>
    </location>
</feature>
<feature type="compositionally biased region" description="Pro residues" evidence="1">
    <location>
        <begin position="427"/>
        <end position="439"/>
    </location>
</feature>
<dbReference type="Proteomes" id="UP001595829">
    <property type="component" value="Unassembled WGS sequence"/>
</dbReference>
<dbReference type="RefSeq" id="WP_345691755.1">
    <property type="nucleotide sequence ID" value="NZ_BAABIT010000001.1"/>
</dbReference>
<accession>A0ABV9X7C8</accession>
<feature type="transmembrane region" description="Helical" evidence="2">
    <location>
        <begin position="167"/>
        <end position="185"/>
    </location>
</feature>
<feature type="transmembrane region" description="Helical" evidence="2">
    <location>
        <begin position="121"/>
        <end position="146"/>
    </location>
</feature>
<feature type="transmembrane region" description="Helical" evidence="2">
    <location>
        <begin position="82"/>
        <end position="101"/>
    </location>
</feature>
<keyword evidence="2" id="KW-0472">Membrane</keyword>
<comment type="caution">
    <text evidence="3">The sequence shown here is derived from an EMBL/GenBank/DDBJ whole genome shotgun (WGS) entry which is preliminary data.</text>
</comment>
<feature type="transmembrane region" description="Helical" evidence="2">
    <location>
        <begin position="21"/>
        <end position="38"/>
    </location>
</feature>
<evidence type="ECO:0000256" key="1">
    <source>
        <dbReference type="SAM" id="MobiDB-lite"/>
    </source>
</evidence>
<keyword evidence="2" id="KW-1133">Transmembrane helix</keyword>
<keyword evidence="2" id="KW-0812">Transmembrane</keyword>
<protein>
    <recommendedName>
        <fullName evidence="5">Integral membrane protein</fullName>
    </recommendedName>
</protein>
<feature type="compositionally biased region" description="Basic and acidic residues" evidence="1">
    <location>
        <begin position="241"/>
        <end position="250"/>
    </location>
</feature>
<reference evidence="4" key="1">
    <citation type="journal article" date="2019" name="Int. J. Syst. Evol. Microbiol.">
        <title>The Global Catalogue of Microorganisms (GCM) 10K type strain sequencing project: providing services to taxonomists for standard genome sequencing and annotation.</title>
        <authorList>
            <consortium name="The Broad Institute Genomics Platform"/>
            <consortium name="The Broad Institute Genome Sequencing Center for Infectious Disease"/>
            <person name="Wu L."/>
            <person name="Ma J."/>
        </authorList>
    </citation>
    <scope>NUCLEOTIDE SEQUENCE [LARGE SCALE GENOMIC DNA]</scope>
    <source>
        <strain evidence="4">CGMCC 4.1648</strain>
    </source>
</reference>
<feature type="compositionally biased region" description="Low complexity" evidence="1">
    <location>
        <begin position="303"/>
        <end position="319"/>
    </location>
</feature>
<name>A0ABV9X7C8_9ACTN</name>
<evidence type="ECO:0008006" key="5">
    <source>
        <dbReference type="Google" id="ProtNLM"/>
    </source>
</evidence>
<proteinExistence type="predicted"/>
<organism evidence="3 4">
    <name type="scientific">Streptomyces coeruleoprunus</name>
    <dbReference type="NCBI Taxonomy" id="285563"/>
    <lineage>
        <taxon>Bacteria</taxon>
        <taxon>Bacillati</taxon>
        <taxon>Actinomycetota</taxon>
        <taxon>Actinomycetes</taxon>
        <taxon>Kitasatosporales</taxon>
        <taxon>Streptomycetaceae</taxon>
        <taxon>Streptomyces</taxon>
    </lineage>
</organism>